<comment type="similarity">
    <text evidence="1">Belongs to the short-chain dehydrogenases/reductases (SDR) family.</text>
</comment>
<evidence type="ECO:0000256" key="3">
    <source>
        <dbReference type="ARBA" id="ARBA00023002"/>
    </source>
</evidence>
<comment type="caution">
    <text evidence="4">The sequence shown here is derived from an EMBL/GenBank/DDBJ whole genome shotgun (WGS) entry which is preliminary data.</text>
</comment>
<protein>
    <recommendedName>
        <fullName evidence="6">Carbonyl reductase</fullName>
    </recommendedName>
</protein>
<dbReference type="PANTHER" id="PTHR43963:SF6">
    <property type="entry name" value="CHAIN DEHYDROGENASE FAMILY PROTEIN, PUTATIVE (AFU_ORTHOLOGUE AFUA_3G15350)-RELATED"/>
    <property type="match status" value="1"/>
</dbReference>
<gene>
    <name evidence="4" type="ORF">WUBG_08450</name>
</gene>
<evidence type="ECO:0000313" key="5">
    <source>
        <dbReference type="Proteomes" id="UP000004810"/>
    </source>
</evidence>
<evidence type="ECO:0000256" key="2">
    <source>
        <dbReference type="ARBA" id="ARBA00022857"/>
    </source>
</evidence>
<keyword evidence="3" id="KW-0560">Oxidoreductase</keyword>
<proteinExistence type="inferred from homology"/>
<dbReference type="EMBL" id="ADBV01004318">
    <property type="protein sequence ID" value="EJW80640.1"/>
    <property type="molecule type" value="Genomic_DNA"/>
</dbReference>
<dbReference type="GO" id="GO:0016491">
    <property type="term" value="F:oxidoreductase activity"/>
    <property type="evidence" value="ECO:0007669"/>
    <property type="project" value="UniProtKB-KW"/>
</dbReference>
<dbReference type="InterPro" id="IPR002347">
    <property type="entry name" value="SDR_fam"/>
</dbReference>
<name>J9B191_WUCBA</name>
<dbReference type="Proteomes" id="UP000004810">
    <property type="component" value="Unassembled WGS sequence"/>
</dbReference>
<organism evidence="4 5">
    <name type="scientific">Wuchereria bancrofti</name>
    <dbReference type="NCBI Taxonomy" id="6293"/>
    <lineage>
        <taxon>Eukaryota</taxon>
        <taxon>Metazoa</taxon>
        <taxon>Ecdysozoa</taxon>
        <taxon>Nematoda</taxon>
        <taxon>Chromadorea</taxon>
        <taxon>Rhabditida</taxon>
        <taxon>Spirurina</taxon>
        <taxon>Spiruromorpha</taxon>
        <taxon>Filarioidea</taxon>
        <taxon>Onchocercidae</taxon>
        <taxon>Wuchereria</taxon>
    </lineage>
</organism>
<dbReference type="PRINTS" id="PR00081">
    <property type="entry name" value="GDHRDH"/>
</dbReference>
<evidence type="ECO:0000256" key="1">
    <source>
        <dbReference type="ARBA" id="ARBA00006484"/>
    </source>
</evidence>
<accession>J9B191</accession>
<dbReference type="Pfam" id="PF00106">
    <property type="entry name" value="adh_short"/>
    <property type="match status" value="1"/>
</dbReference>
<keyword evidence="2" id="KW-0521">NADP</keyword>
<sequence>EYYSRACIEDKRRENGFPNSAYKVSKAAVIALTFIQAKELKTRNILVNACHPGYVNTDMTSHYGLLTIEEGADTPIYLATLEGNGPTGKFFYKRKEIDWNVPFVSS</sequence>
<dbReference type="Gene3D" id="3.40.50.720">
    <property type="entry name" value="NAD(P)-binding Rossmann-like Domain"/>
    <property type="match status" value="1"/>
</dbReference>
<evidence type="ECO:0008006" key="6">
    <source>
        <dbReference type="Google" id="ProtNLM"/>
    </source>
</evidence>
<dbReference type="InterPro" id="IPR036291">
    <property type="entry name" value="NAD(P)-bd_dom_sf"/>
</dbReference>
<reference evidence="5" key="1">
    <citation type="submission" date="2012-08" db="EMBL/GenBank/DDBJ databases">
        <title>The Genome Sequence of Wuchereria bancrofti.</title>
        <authorList>
            <person name="Nutman T.B."/>
            <person name="Fink D.L."/>
            <person name="Russ C."/>
            <person name="Young S."/>
            <person name="Zeng Q."/>
            <person name="Koehrsen M."/>
            <person name="Alvarado L."/>
            <person name="Berlin A."/>
            <person name="Chapman S.B."/>
            <person name="Chen Z."/>
            <person name="Freedman E."/>
            <person name="Gellesch M."/>
            <person name="Goldberg J."/>
            <person name="Griggs A."/>
            <person name="Gujja S."/>
            <person name="Heilman E.R."/>
            <person name="Heiman D."/>
            <person name="Hepburn T."/>
            <person name="Howarth C."/>
            <person name="Jen D."/>
            <person name="Larson L."/>
            <person name="Lewis B."/>
            <person name="Mehta T."/>
            <person name="Park D."/>
            <person name="Pearson M."/>
            <person name="Roberts A."/>
            <person name="Saif S."/>
            <person name="Shea T."/>
            <person name="Shenoy N."/>
            <person name="Sisk P."/>
            <person name="Stolte C."/>
            <person name="Sykes S."/>
            <person name="Walk T."/>
            <person name="White J."/>
            <person name="Yandava C."/>
            <person name="Haas B."/>
            <person name="Henn M.R."/>
            <person name="Nusbaum C."/>
            <person name="Birren B."/>
        </authorList>
    </citation>
    <scope>NUCLEOTIDE SEQUENCE [LARGE SCALE GENOMIC DNA]</scope>
    <source>
        <strain evidence="5">NA</strain>
    </source>
</reference>
<dbReference type="AlphaFoldDB" id="J9B191"/>
<dbReference type="PANTHER" id="PTHR43963">
    <property type="entry name" value="CARBONYL REDUCTASE 1-RELATED"/>
    <property type="match status" value="1"/>
</dbReference>
<dbReference type="SUPFAM" id="SSF51735">
    <property type="entry name" value="NAD(P)-binding Rossmann-fold domains"/>
    <property type="match status" value="1"/>
</dbReference>
<evidence type="ECO:0000313" key="4">
    <source>
        <dbReference type="EMBL" id="EJW80640.1"/>
    </source>
</evidence>
<feature type="non-terminal residue" evidence="4">
    <location>
        <position position="1"/>
    </location>
</feature>